<evidence type="ECO:0000256" key="5">
    <source>
        <dbReference type="NCBIfam" id="TIGR01378"/>
    </source>
</evidence>
<dbReference type="EC" id="2.7.6.2" evidence="5"/>
<keyword evidence="8" id="KW-1185">Reference proteome</keyword>
<dbReference type="Pfam" id="PF04263">
    <property type="entry name" value="TPK_catalytic"/>
    <property type="match status" value="1"/>
</dbReference>
<dbReference type="InterPro" id="IPR007373">
    <property type="entry name" value="Thiamin_PyroPKinase_B1-bd"/>
</dbReference>
<dbReference type="Proteomes" id="UP001596071">
    <property type="component" value="Unassembled WGS sequence"/>
</dbReference>
<dbReference type="InterPro" id="IPR053149">
    <property type="entry name" value="TPK"/>
</dbReference>
<evidence type="ECO:0000313" key="7">
    <source>
        <dbReference type="EMBL" id="MFC5603020.1"/>
    </source>
</evidence>
<proteinExistence type="predicted"/>
<dbReference type="InterPro" id="IPR006282">
    <property type="entry name" value="Thi_PPkinase"/>
</dbReference>
<evidence type="ECO:0000313" key="8">
    <source>
        <dbReference type="Proteomes" id="UP001596071"/>
    </source>
</evidence>
<evidence type="ECO:0000256" key="2">
    <source>
        <dbReference type="ARBA" id="ARBA00022741"/>
    </source>
</evidence>
<evidence type="ECO:0000256" key="1">
    <source>
        <dbReference type="ARBA" id="ARBA00022679"/>
    </source>
</evidence>
<dbReference type="CDD" id="cd07995">
    <property type="entry name" value="TPK"/>
    <property type="match status" value="1"/>
</dbReference>
<accession>A0ABW0TVH0</accession>
<dbReference type="Pfam" id="PF04265">
    <property type="entry name" value="TPK_B1_binding"/>
    <property type="match status" value="1"/>
</dbReference>
<dbReference type="Gene3D" id="3.40.50.10240">
    <property type="entry name" value="Thiamin pyrophosphokinase, catalytic domain"/>
    <property type="match status" value="1"/>
</dbReference>
<feature type="domain" description="Thiamin pyrophosphokinase thiamin-binding" evidence="6">
    <location>
        <begin position="144"/>
        <end position="210"/>
    </location>
</feature>
<dbReference type="InterPro" id="IPR007371">
    <property type="entry name" value="TPK_catalytic"/>
</dbReference>
<dbReference type="InterPro" id="IPR036371">
    <property type="entry name" value="TPK_B1-bd_sf"/>
</dbReference>
<dbReference type="RefSeq" id="WP_381443291.1">
    <property type="nucleotide sequence ID" value="NZ_JBHSNP010000011.1"/>
</dbReference>
<evidence type="ECO:0000256" key="3">
    <source>
        <dbReference type="ARBA" id="ARBA00022777"/>
    </source>
</evidence>
<dbReference type="EMBL" id="JBHSNP010000011">
    <property type="protein sequence ID" value="MFC5603020.1"/>
    <property type="molecule type" value="Genomic_DNA"/>
</dbReference>
<dbReference type="PANTHER" id="PTHR41299:SF1">
    <property type="entry name" value="THIAMINE PYROPHOSPHOKINASE"/>
    <property type="match status" value="1"/>
</dbReference>
<keyword evidence="4" id="KW-0067">ATP-binding</keyword>
<dbReference type="SUPFAM" id="SSF63999">
    <property type="entry name" value="Thiamin pyrophosphokinase, catalytic domain"/>
    <property type="match status" value="1"/>
</dbReference>
<keyword evidence="2" id="KW-0547">Nucleotide-binding</keyword>
<dbReference type="PANTHER" id="PTHR41299">
    <property type="entry name" value="THIAMINE PYROPHOSPHOKINASE"/>
    <property type="match status" value="1"/>
</dbReference>
<sequence length="217" mass="24470">MERVIICAGGPTEELPDLAAYKTEETIFIGVDRGAIHLMENGIVPDEAVGDFDSVSEEEFSRIQESVQRVDSFQAEKDETDTELAVDRAIAYHPKEVILTGVTGGRLDHFESALHLLYRMQNEHKDISFLIRNADNELSLYRPGVHRVRKDSRFSYISFFPFGSVVEGLTLTGFKYETVNARMEMGMTRFTSNEPIAEVCTISFRQGICLMVRSSDS</sequence>
<evidence type="ECO:0000259" key="6">
    <source>
        <dbReference type="SMART" id="SM00983"/>
    </source>
</evidence>
<protein>
    <recommendedName>
        <fullName evidence="5">Thiamine diphosphokinase</fullName>
        <ecNumber evidence="5">2.7.6.2</ecNumber>
    </recommendedName>
</protein>
<evidence type="ECO:0000256" key="4">
    <source>
        <dbReference type="ARBA" id="ARBA00022840"/>
    </source>
</evidence>
<dbReference type="SMART" id="SM00983">
    <property type="entry name" value="TPK_B1_binding"/>
    <property type="match status" value="1"/>
</dbReference>
<dbReference type="NCBIfam" id="TIGR01378">
    <property type="entry name" value="thi_PPkinase"/>
    <property type="match status" value="1"/>
</dbReference>
<organism evidence="7 8">
    <name type="scientific">Sporosarcina koreensis</name>
    <dbReference type="NCBI Taxonomy" id="334735"/>
    <lineage>
        <taxon>Bacteria</taxon>
        <taxon>Bacillati</taxon>
        <taxon>Bacillota</taxon>
        <taxon>Bacilli</taxon>
        <taxon>Bacillales</taxon>
        <taxon>Caryophanaceae</taxon>
        <taxon>Sporosarcina</taxon>
    </lineage>
</organism>
<reference evidence="8" key="1">
    <citation type="journal article" date="2019" name="Int. J. Syst. Evol. Microbiol.">
        <title>The Global Catalogue of Microorganisms (GCM) 10K type strain sequencing project: providing services to taxonomists for standard genome sequencing and annotation.</title>
        <authorList>
            <consortium name="The Broad Institute Genomics Platform"/>
            <consortium name="The Broad Institute Genome Sequencing Center for Infectious Disease"/>
            <person name="Wu L."/>
            <person name="Ma J."/>
        </authorList>
    </citation>
    <scope>NUCLEOTIDE SEQUENCE [LARGE SCALE GENOMIC DNA]</scope>
    <source>
        <strain evidence="8">KACC 11299</strain>
    </source>
</reference>
<keyword evidence="3" id="KW-0418">Kinase</keyword>
<name>A0ABW0TVH0_9BACL</name>
<keyword evidence="1 7" id="KW-0808">Transferase</keyword>
<gene>
    <name evidence="7" type="ORF">ACFPTP_07270</name>
</gene>
<dbReference type="InterPro" id="IPR036759">
    <property type="entry name" value="TPK_catalytic_sf"/>
</dbReference>
<dbReference type="SUPFAM" id="SSF63862">
    <property type="entry name" value="Thiamin pyrophosphokinase, substrate-binding domain"/>
    <property type="match status" value="1"/>
</dbReference>
<comment type="caution">
    <text evidence="7">The sequence shown here is derived from an EMBL/GenBank/DDBJ whole genome shotgun (WGS) entry which is preliminary data.</text>
</comment>
<dbReference type="GO" id="GO:0004788">
    <property type="term" value="F:thiamine diphosphokinase activity"/>
    <property type="evidence" value="ECO:0007669"/>
    <property type="project" value="UniProtKB-EC"/>
</dbReference>